<dbReference type="RefSeq" id="WP_163386757.1">
    <property type="nucleotide sequence ID" value="NZ_JAUFQS010000010.1"/>
</dbReference>
<keyword evidence="3" id="KW-1185">Reference proteome</keyword>
<accession>A0ABT8C962</accession>
<dbReference type="Proteomes" id="UP001236663">
    <property type="component" value="Unassembled WGS sequence"/>
</dbReference>
<evidence type="ECO:0008006" key="4">
    <source>
        <dbReference type="Google" id="ProtNLM"/>
    </source>
</evidence>
<feature type="signal peptide" evidence="1">
    <location>
        <begin position="1"/>
        <end position="19"/>
    </location>
</feature>
<organism evidence="2 3">
    <name type="scientific">Cyclobacterium jeungdonense</name>
    <dbReference type="NCBI Taxonomy" id="708087"/>
    <lineage>
        <taxon>Bacteria</taxon>
        <taxon>Pseudomonadati</taxon>
        <taxon>Bacteroidota</taxon>
        <taxon>Cytophagia</taxon>
        <taxon>Cytophagales</taxon>
        <taxon>Cyclobacteriaceae</taxon>
        <taxon>Cyclobacterium</taxon>
    </lineage>
</organism>
<feature type="chain" id="PRO_5046313171" description="DUF481 domain-containing protein" evidence="1">
    <location>
        <begin position="20"/>
        <end position="425"/>
    </location>
</feature>
<evidence type="ECO:0000313" key="3">
    <source>
        <dbReference type="Proteomes" id="UP001236663"/>
    </source>
</evidence>
<keyword evidence="1" id="KW-0732">Signal</keyword>
<comment type="caution">
    <text evidence="2">The sequence shown here is derived from an EMBL/GenBank/DDBJ whole genome shotgun (WGS) entry which is preliminary data.</text>
</comment>
<evidence type="ECO:0000313" key="2">
    <source>
        <dbReference type="EMBL" id="MDN3688559.1"/>
    </source>
</evidence>
<evidence type="ECO:0000256" key="1">
    <source>
        <dbReference type="SAM" id="SignalP"/>
    </source>
</evidence>
<sequence>MNKTLVIASVFLIFTGTLASQTIIDASENDSSGIKTMEIRSQDFISVFLDCRGCDNNFIRQQIDFVKYVRDPTLGQVHLFINSQGTGSGGRAFSLSFIGKGEFEGINNKLTYTSLQTSTRDEERKGLNSIIKLGLVPYVAHTSIAEKLVVSISDVELQQAPEKDNWNNWIFEIYGGINFEKETSKSALDLRYGFSADHITENWRIRLRPYFNYNRINFIRNEEEFQSILHRNGFYGRAVKSINSHWSVGLFNTMISSTYGNIDFGISVRPAIEYSFYPYKEALRKEVTLAYSAGFDKRSYMEETVFGKLAETLPNHALEFGVRIRQPWGSLRVELEGSQFLHDMSKNRLSFESDLSWRIYKGLSVNLRSEIDIVRDQLSLPAGDISVEDILLQQRQLATDYGVSVTFGVAYSFGSMYNSVVNTRL</sequence>
<protein>
    <recommendedName>
        <fullName evidence="4">DUF481 domain-containing protein</fullName>
    </recommendedName>
</protein>
<gene>
    <name evidence="2" type="ORF">QWZ15_12015</name>
</gene>
<name>A0ABT8C962_9BACT</name>
<proteinExistence type="predicted"/>
<reference evidence="3" key="1">
    <citation type="journal article" date="2019" name="Int. J. Syst. Evol. Microbiol.">
        <title>The Global Catalogue of Microorganisms (GCM) 10K type strain sequencing project: providing services to taxonomists for standard genome sequencing and annotation.</title>
        <authorList>
            <consortium name="The Broad Institute Genomics Platform"/>
            <consortium name="The Broad Institute Genome Sequencing Center for Infectious Disease"/>
            <person name="Wu L."/>
            <person name="Ma J."/>
        </authorList>
    </citation>
    <scope>NUCLEOTIDE SEQUENCE [LARGE SCALE GENOMIC DNA]</scope>
    <source>
        <strain evidence="3">CECT 7706</strain>
    </source>
</reference>
<dbReference type="EMBL" id="JAUFQS010000010">
    <property type="protein sequence ID" value="MDN3688559.1"/>
    <property type="molecule type" value="Genomic_DNA"/>
</dbReference>